<evidence type="ECO:0000256" key="5">
    <source>
        <dbReference type="ARBA" id="ARBA00022840"/>
    </source>
</evidence>
<dbReference type="SUPFAM" id="SSF48019">
    <property type="entry name" value="post-AAA+ oligomerization domain-like"/>
    <property type="match status" value="1"/>
</dbReference>
<dbReference type="Pfam" id="PF16193">
    <property type="entry name" value="AAA_assoc_2"/>
    <property type="match status" value="1"/>
</dbReference>
<dbReference type="AlphaFoldDB" id="A0A134AMY5"/>
<evidence type="ECO:0000256" key="1">
    <source>
        <dbReference type="ARBA" id="ARBA00002393"/>
    </source>
</evidence>
<keyword evidence="8" id="KW-1185">Reference proteome</keyword>
<dbReference type="PANTHER" id="PTHR13779:SF7">
    <property type="entry name" value="ATPASE WRNIP1"/>
    <property type="match status" value="1"/>
</dbReference>
<dbReference type="InterPro" id="IPR047854">
    <property type="entry name" value="RFC_lid"/>
</dbReference>
<dbReference type="InterPro" id="IPR032423">
    <property type="entry name" value="AAA_assoc_2"/>
</dbReference>
<gene>
    <name evidence="7" type="ORF">HMPREF3180_00607</name>
</gene>
<dbReference type="InterPro" id="IPR027417">
    <property type="entry name" value="P-loop_NTPase"/>
</dbReference>
<dbReference type="FunFam" id="1.20.272.10:FF:000001">
    <property type="entry name" value="Putative AAA family ATPase"/>
    <property type="match status" value="1"/>
</dbReference>
<dbReference type="GO" id="GO:0016887">
    <property type="term" value="F:ATP hydrolysis activity"/>
    <property type="evidence" value="ECO:0007669"/>
    <property type="project" value="InterPro"/>
</dbReference>
<name>A0A134AMY5_9FUSO</name>
<dbReference type="STRING" id="157687.HMPREF3180_00607"/>
<dbReference type="PATRIC" id="fig|157687.3.peg.606"/>
<comment type="function">
    <text evidence="1">DNA-dependent ATPase that plays important roles in cellular responses to stalled DNA replication processes.</text>
</comment>
<keyword evidence="5" id="KW-0067">ATP-binding</keyword>
<evidence type="ECO:0000256" key="4">
    <source>
        <dbReference type="ARBA" id="ARBA00022741"/>
    </source>
</evidence>
<dbReference type="CDD" id="cd18140">
    <property type="entry name" value="HLD_clamp_RFC"/>
    <property type="match status" value="1"/>
</dbReference>
<keyword evidence="4" id="KW-0547">Nucleotide-binding</keyword>
<dbReference type="Pfam" id="PF12002">
    <property type="entry name" value="MgsA_C"/>
    <property type="match status" value="1"/>
</dbReference>
<dbReference type="SUPFAM" id="SSF52540">
    <property type="entry name" value="P-loop containing nucleoside triphosphate hydrolases"/>
    <property type="match status" value="1"/>
</dbReference>
<dbReference type="InterPro" id="IPR008921">
    <property type="entry name" value="DNA_pol3_clamp-load_cplx_C"/>
</dbReference>
<evidence type="ECO:0000313" key="7">
    <source>
        <dbReference type="EMBL" id="KXB69065.1"/>
    </source>
</evidence>
<evidence type="ECO:0000313" key="8">
    <source>
        <dbReference type="Proteomes" id="UP000070483"/>
    </source>
</evidence>
<sequence length="409" mass="46650">MNLFDKAYENKKPLAFRYRPKSLDDFYGQEKLVGENGILRKIIERGNFMNAIFWGAPGTGKTTLAEIVAEKMNYHYEYLNAIKASVTDIKDISDKAHNRFHTNGQQTLLFLDEIHRFNKLQQDSLLQDLENGNIILIGATTENPYYNLNNALLSRCMAFEFKKLSEKDLLKILENINEKEKIGISDEILKYISEIIEGDARQAINILELIANVGVDLTLDEVKEVLNTKKSYHKTEDKYNTVSAMIKSIRGSDPDAAVYWMAKMLSGGEDILYIARRLVILASEDVGLANPQALPIAVAGLNAIKEIGMPEARIILSEVAIYLAISPKSNSAYNAINLALSHIENEKIQEVPVHLTKVGKKDYKYPHNYENHYVDQVYMNEKIKFYEFGENKFEKAADEWLKKIKKNQK</sequence>
<dbReference type="GO" id="GO:0008047">
    <property type="term" value="F:enzyme activator activity"/>
    <property type="evidence" value="ECO:0007669"/>
    <property type="project" value="TreeGrafter"/>
</dbReference>
<dbReference type="InterPro" id="IPR003959">
    <property type="entry name" value="ATPase_AAA_core"/>
</dbReference>
<dbReference type="RefSeq" id="WP_060917512.1">
    <property type="nucleotide sequence ID" value="NZ_KQ960028.1"/>
</dbReference>
<dbReference type="PANTHER" id="PTHR13779">
    <property type="entry name" value="WERNER HELICASE-INTERACTING PROTEIN 1 FAMILY MEMBER"/>
    <property type="match status" value="1"/>
</dbReference>
<dbReference type="Gene3D" id="1.10.3710.10">
    <property type="entry name" value="DNA polymerase III clamp loader subunits, C-terminal domain"/>
    <property type="match status" value="1"/>
</dbReference>
<dbReference type="InterPro" id="IPR051314">
    <property type="entry name" value="AAA_ATPase_RarA/MGS1/WRNIP1"/>
</dbReference>
<dbReference type="Gene3D" id="1.10.8.60">
    <property type="match status" value="1"/>
</dbReference>
<accession>A0A134AMY5</accession>
<dbReference type="InterPro" id="IPR003593">
    <property type="entry name" value="AAA+_ATPase"/>
</dbReference>
<keyword evidence="3" id="KW-0235">DNA replication</keyword>
<evidence type="ECO:0000256" key="2">
    <source>
        <dbReference type="ARBA" id="ARBA00008959"/>
    </source>
</evidence>
<dbReference type="InterPro" id="IPR021886">
    <property type="entry name" value="MgsA_C"/>
</dbReference>
<dbReference type="EMBL" id="LSDD01000036">
    <property type="protein sequence ID" value="KXB69065.1"/>
    <property type="molecule type" value="Genomic_DNA"/>
</dbReference>
<dbReference type="FunFam" id="3.40.50.300:FF:000137">
    <property type="entry name" value="Replication-associated recombination protein A"/>
    <property type="match status" value="1"/>
</dbReference>
<evidence type="ECO:0000256" key="3">
    <source>
        <dbReference type="ARBA" id="ARBA00022705"/>
    </source>
</evidence>
<organism evidence="7 8">
    <name type="scientific">Leptotrichia wadei</name>
    <dbReference type="NCBI Taxonomy" id="157687"/>
    <lineage>
        <taxon>Bacteria</taxon>
        <taxon>Fusobacteriati</taxon>
        <taxon>Fusobacteriota</taxon>
        <taxon>Fusobacteriia</taxon>
        <taxon>Fusobacteriales</taxon>
        <taxon>Leptotrichiaceae</taxon>
        <taxon>Leptotrichia</taxon>
    </lineage>
</organism>
<dbReference type="GO" id="GO:0000731">
    <property type="term" value="P:DNA synthesis involved in DNA repair"/>
    <property type="evidence" value="ECO:0007669"/>
    <property type="project" value="TreeGrafter"/>
</dbReference>
<dbReference type="Gene3D" id="3.40.50.300">
    <property type="entry name" value="P-loop containing nucleotide triphosphate hydrolases"/>
    <property type="match status" value="1"/>
</dbReference>
<dbReference type="Proteomes" id="UP000070483">
    <property type="component" value="Unassembled WGS sequence"/>
</dbReference>
<proteinExistence type="inferred from homology"/>
<reference evidence="8" key="1">
    <citation type="submission" date="2016-01" db="EMBL/GenBank/DDBJ databases">
        <authorList>
            <person name="Mitreva M."/>
            <person name="Pepin K.H."/>
            <person name="Mihindukulasuriya K.A."/>
            <person name="Fulton R."/>
            <person name="Fronick C."/>
            <person name="O'Laughlin M."/>
            <person name="Miner T."/>
            <person name="Herter B."/>
            <person name="Rosa B.A."/>
            <person name="Cordes M."/>
            <person name="Tomlinson C."/>
            <person name="Wollam A."/>
            <person name="Palsikar V.B."/>
            <person name="Mardis E.R."/>
            <person name="Wilson R.K."/>
        </authorList>
    </citation>
    <scope>NUCLEOTIDE SEQUENCE [LARGE SCALE GENOMIC DNA]</scope>
    <source>
        <strain evidence="8">KA00185</strain>
    </source>
</reference>
<dbReference type="SMART" id="SM00382">
    <property type="entry name" value="AAA"/>
    <property type="match status" value="1"/>
</dbReference>
<evidence type="ECO:0000259" key="6">
    <source>
        <dbReference type="SMART" id="SM00382"/>
    </source>
</evidence>
<dbReference type="GO" id="GO:0006261">
    <property type="term" value="P:DNA-templated DNA replication"/>
    <property type="evidence" value="ECO:0007669"/>
    <property type="project" value="TreeGrafter"/>
</dbReference>
<comment type="caution">
    <text evidence="7">The sequence shown here is derived from an EMBL/GenBank/DDBJ whole genome shotgun (WGS) entry which is preliminary data.</text>
</comment>
<dbReference type="OrthoDB" id="9778364at2"/>
<feature type="domain" description="AAA+ ATPase" evidence="6">
    <location>
        <begin position="47"/>
        <end position="173"/>
    </location>
</feature>
<dbReference type="Pfam" id="PF00004">
    <property type="entry name" value="AAA"/>
    <property type="match status" value="1"/>
</dbReference>
<dbReference type="CDD" id="cd00009">
    <property type="entry name" value="AAA"/>
    <property type="match status" value="1"/>
</dbReference>
<protein>
    <submittedName>
        <fullName evidence="7">ATPase, AAA family</fullName>
    </submittedName>
</protein>
<dbReference type="GO" id="GO:0005524">
    <property type="term" value="F:ATP binding"/>
    <property type="evidence" value="ECO:0007669"/>
    <property type="project" value="UniProtKB-KW"/>
</dbReference>
<dbReference type="Gene3D" id="1.20.272.10">
    <property type="match status" value="1"/>
</dbReference>
<dbReference type="GO" id="GO:0003677">
    <property type="term" value="F:DNA binding"/>
    <property type="evidence" value="ECO:0007669"/>
    <property type="project" value="InterPro"/>
</dbReference>
<dbReference type="GO" id="GO:0017116">
    <property type="term" value="F:single-stranded DNA helicase activity"/>
    <property type="evidence" value="ECO:0007669"/>
    <property type="project" value="TreeGrafter"/>
</dbReference>
<comment type="similarity">
    <text evidence="2">Belongs to the AAA ATPase family. RarA/MGS1/WRNIP1 subfamily.</text>
</comment>